<evidence type="ECO:0000256" key="3">
    <source>
        <dbReference type="ARBA" id="ARBA00022801"/>
    </source>
</evidence>
<accession>A0A6P6XLG0</accession>
<sequence length="245" mass="27254">MSLAQEAALVEYCDNEEYNDNFSNEKKSSNDAGGFRHFFLRPELIRAVNDAGFERPSKVQREAIPHAITGADLLCQAKSGMGKTAVFVLSILNQLNISVLGNNVACVVIAHTRELVLQIKNEFVRFGKYILELRCAAFYGGSPIKENLDLFKSPSTVPHIIIGTPGRLWGIDIERVNIVINYDVPDSSDSYLHRVGRAGRFGTKGLAITFVTCGEDEKLLEEVQNRFETKLEPMPEIIDSSLYIA</sequence>
<dbReference type="Proteomes" id="UP000515146">
    <property type="component" value="Unplaced"/>
</dbReference>
<evidence type="ECO:0000313" key="10">
    <source>
        <dbReference type="Proteomes" id="UP000515146"/>
    </source>
</evidence>
<feature type="domain" description="Helicase ATP-binding" evidence="7">
    <location>
        <begin position="64"/>
        <end position="168"/>
    </location>
</feature>
<evidence type="ECO:0000259" key="8">
    <source>
        <dbReference type="PROSITE" id="PS51194"/>
    </source>
</evidence>
<dbReference type="CDD" id="cd18785">
    <property type="entry name" value="SF2_C"/>
    <property type="match status" value="1"/>
</dbReference>
<dbReference type="Pfam" id="PF00270">
    <property type="entry name" value="DEAD"/>
    <property type="match status" value="1"/>
</dbReference>
<keyword evidence="10" id="KW-1185">Reference proteome</keyword>
<proteinExistence type="predicted"/>
<dbReference type="SMART" id="SM00490">
    <property type="entry name" value="HELICc"/>
    <property type="match status" value="1"/>
</dbReference>
<evidence type="ECO:0000313" key="11">
    <source>
        <dbReference type="RefSeq" id="XP_027193578.1"/>
    </source>
</evidence>
<dbReference type="GO" id="GO:0005524">
    <property type="term" value="F:ATP binding"/>
    <property type="evidence" value="ECO:0007669"/>
    <property type="project" value="UniProtKB-KW"/>
</dbReference>
<evidence type="ECO:0000256" key="6">
    <source>
        <dbReference type="PROSITE-ProRule" id="PRU00552"/>
    </source>
</evidence>
<feature type="domain" description="Helicase C-terminal" evidence="8">
    <location>
        <begin position="96"/>
        <end position="242"/>
    </location>
</feature>
<dbReference type="PANTHER" id="PTHR47958">
    <property type="entry name" value="ATP-DEPENDENT RNA HELICASE DBP3"/>
    <property type="match status" value="1"/>
</dbReference>
<dbReference type="GO" id="GO:0003676">
    <property type="term" value="F:nucleic acid binding"/>
    <property type="evidence" value="ECO:0007669"/>
    <property type="project" value="InterPro"/>
</dbReference>
<keyword evidence="2" id="KW-0547">Nucleotide-binding</keyword>
<feature type="domain" description="DEAD-box RNA helicase Q" evidence="9">
    <location>
        <begin position="33"/>
        <end position="61"/>
    </location>
</feature>
<keyword evidence="4" id="KW-0347">Helicase</keyword>
<organism evidence="10 11">
    <name type="scientific">Dermatophagoides pteronyssinus</name>
    <name type="common">European house dust mite</name>
    <dbReference type="NCBI Taxonomy" id="6956"/>
    <lineage>
        <taxon>Eukaryota</taxon>
        <taxon>Metazoa</taxon>
        <taxon>Ecdysozoa</taxon>
        <taxon>Arthropoda</taxon>
        <taxon>Chelicerata</taxon>
        <taxon>Arachnida</taxon>
        <taxon>Acari</taxon>
        <taxon>Acariformes</taxon>
        <taxon>Sarcoptiformes</taxon>
        <taxon>Astigmata</taxon>
        <taxon>Psoroptidia</taxon>
        <taxon>Analgoidea</taxon>
        <taxon>Pyroglyphidae</taxon>
        <taxon>Dermatophagoidinae</taxon>
        <taxon>Dermatophagoides</taxon>
    </lineage>
</organism>
<dbReference type="PROSITE" id="PS51195">
    <property type="entry name" value="Q_MOTIF"/>
    <property type="match status" value="1"/>
</dbReference>
<dbReference type="GO" id="GO:0003724">
    <property type="term" value="F:RNA helicase activity"/>
    <property type="evidence" value="ECO:0007669"/>
    <property type="project" value="UniProtKB-EC"/>
</dbReference>
<dbReference type="InterPro" id="IPR011545">
    <property type="entry name" value="DEAD/DEAH_box_helicase_dom"/>
</dbReference>
<dbReference type="PROSITE" id="PS51192">
    <property type="entry name" value="HELICASE_ATP_BIND_1"/>
    <property type="match status" value="1"/>
</dbReference>
<dbReference type="InterPro" id="IPR001650">
    <property type="entry name" value="Helicase_C-like"/>
</dbReference>
<dbReference type="InterPro" id="IPR014001">
    <property type="entry name" value="Helicase_ATP-bd"/>
</dbReference>
<dbReference type="SUPFAM" id="SSF52540">
    <property type="entry name" value="P-loop containing nucleoside triphosphate hydrolases"/>
    <property type="match status" value="1"/>
</dbReference>
<dbReference type="Gene3D" id="3.40.50.300">
    <property type="entry name" value="P-loop containing nucleotide triphosphate hydrolases"/>
    <property type="match status" value="1"/>
</dbReference>
<evidence type="ECO:0000259" key="7">
    <source>
        <dbReference type="PROSITE" id="PS51192"/>
    </source>
</evidence>
<evidence type="ECO:0000256" key="5">
    <source>
        <dbReference type="ARBA" id="ARBA00022840"/>
    </source>
</evidence>
<keyword evidence="5" id="KW-0067">ATP-binding</keyword>
<keyword evidence="3" id="KW-0378">Hydrolase</keyword>
<gene>
    <name evidence="11" type="primary">LOC113788311</name>
</gene>
<dbReference type="OrthoDB" id="10265785at2759"/>
<dbReference type="AlphaFoldDB" id="A0A6P6XLG0"/>
<dbReference type="OMA" id="XTRKTAS"/>
<protein>
    <recommendedName>
        <fullName evidence="1">RNA helicase</fullName>
        <ecNumber evidence="1">3.6.4.13</ecNumber>
    </recommendedName>
</protein>
<dbReference type="InterPro" id="IPR027417">
    <property type="entry name" value="P-loop_NTPase"/>
</dbReference>
<dbReference type="SMART" id="SM00487">
    <property type="entry name" value="DEXDc"/>
    <property type="match status" value="1"/>
</dbReference>
<evidence type="ECO:0000256" key="4">
    <source>
        <dbReference type="ARBA" id="ARBA00022806"/>
    </source>
</evidence>
<reference evidence="11" key="1">
    <citation type="submission" date="2025-08" db="UniProtKB">
        <authorList>
            <consortium name="RefSeq"/>
        </authorList>
    </citation>
    <scope>IDENTIFICATION</scope>
    <source>
        <strain evidence="11">Airmid</strain>
    </source>
</reference>
<dbReference type="PROSITE" id="PS51194">
    <property type="entry name" value="HELICASE_CTER"/>
    <property type="match status" value="1"/>
</dbReference>
<dbReference type="GO" id="GO:0016787">
    <property type="term" value="F:hydrolase activity"/>
    <property type="evidence" value="ECO:0007669"/>
    <property type="project" value="UniProtKB-KW"/>
</dbReference>
<evidence type="ECO:0000256" key="1">
    <source>
        <dbReference type="ARBA" id="ARBA00012552"/>
    </source>
</evidence>
<evidence type="ECO:0000259" key="9">
    <source>
        <dbReference type="PROSITE" id="PS51195"/>
    </source>
</evidence>
<dbReference type="KEGG" id="dpte:113788311"/>
<dbReference type="EC" id="3.6.4.13" evidence="1"/>
<name>A0A6P6XLG0_DERPT</name>
<dbReference type="InterPro" id="IPR014014">
    <property type="entry name" value="RNA_helicase_DEAD_Q_motif"/>
</dbReference>
<dbReference type="InParanoid" id="A0A6P6XLG0"/>
<dbReference type="RefSeq" id="XP_027193578.1">
    <property type="nucleotide sequence ID" value="XM_027337777.1"/>
</dbReference>
<evidence type="ECO:0000256" key="2">
    <source>
        <dbReference type="ARBA" id="ARBA00022741"/>
    </source>
</evidence>
<feature type="short sequence motif" description="Q motif" evidence="6">
    <location>
        <begin position="33"/>
        <end position="61"/>
    </location>
</feature>